<keyword evidence="3" id="KW-1185">Reference proteome</keyword>
<feature type="region of interest" description="Disordered" evidence="1">
    <location>
        <begin position="122"/>
        <end position="142"/>
    </location>
</feature>
<protein>
    <submittedName>
        <fullName evidence="4">Uncharacterized protein</fullName>
    </submittedName>
</protein>
<evidence type="ECO:0000256" key="2">
    <source>
        <dbReference type="SAM" id="Phobius"/>
    </source>
</evidence>
<proteinExistence type="predicted"/>
<reference evidence="4" key="1">
    <citation type="submission" date="2022-11" db="UniProtKB">
        <authorList>
            <consortium name="WormBaseParasite"/>
        </authorList>
    </citation>
    <scope>IDENTIFICATION</scope>
</reference>
<keyword evidence="2" id="KW-0812">Transmembrane</keyword>
<dbReference type="Proteomes" id="UP000887565">
    <property type="component" value="Unplaced"/>
</dbReference>
<evidence type="ECO:0000256" key="1">
    <source>
        <dbReference type="SAM" id="MobiDB-lite"/>
    </source>
</evidence>
<dbReference type="WBParaSite" id="nRc.2.0.1.t10855-RA">
    <property type="protein sequence ID" value="nRc.2.0.1.t10855-RA"/>
    <property type="gene ID" value="nRc.2.0.1.g10855"/>
</dbReference>
<feature type="transmembrane region" description="Helical" evidence="2">
    <location>
        <begin position="43"/>
        <end position="64"/>
    </location>
</feature>
<keyword evidence="2" id="KW-1133">Transmembrane helix</keyword>
<feature type="compositionally biased region" description="Basic and acidic residues" evidence="1">
    <location>
        <begin position="122"/>
        <end position="134"/>
    </location>
</feature>
<dbReference type="AlphaFoldDB" id="A0A915I9K1"/>
<sequence length="142" mass="16093">MSMPNYNAAKNAGTVAGPIATHVPGPSLWQLAKKHARTNPELWPLYFLGVCVGGTISFMAFWSFRKTEVVVKHHQEYGPMHWSRAKDYYGRAYRLGDLVRGVSTGDRIPELEQIQQEMLEVEQQRKKEAKENAHKHGGNGHH</sequence>
<evidence type="ECO:0000313" key="3">
    <source>
        <dbReference type="Proteomes" id="UP000887565"/>
    </source>
</evidence>
<accession>A0A915I9K1</accession>
<name>A0A915I9K1_ROMCU</name>
<organism evidence="3 4">
    <name type="scientific">Romanomermis culicivorax</name>
    <name type="common">Nematode worm</name>
    <dbReference type="NCBI Taxonomy" id="13658"/>
    <lineage>
        <taxon>Eukaryota</taxon>
        <taxon>Metazoa</taxon>
        <taxon>Ecdysozoa</taxon>
        <taxon>Nematoda</taxon>
        <taxon>Enoplea</taxon>
        <taxon>Dorylaimia</taxon>
        <taxon>Mermithida</taxon>
        <taxon>Mermithoidea</taxon>
        <taxon>Mermithidae</taxon>
        <taxon>Romanomermis</taxon>
    </lineage>
</organism>
<keyword evidence="2" id="KW-0472">Membrane</keyword>
<evidence type="ECO:0000313" key="4">
    <source>
        <dbReference type="WBParaSite" id="nRc.2.0.1.t10855-RA"/>
    </source>
</evidence>